<evidence type="ECO:0000256" key="1">
    <source>
        <dbReference type="SAM" id="Phobius"/>
    </source>
</evidence>
<organism evidence="2 3">
    <name type="scientific">Folsomia candida</name>
    <name type="common">Springtail</name>
    <dbReference type="NCBI Taxonomy" id="158441"/>
    <lineage>
        <taxon>Eukaryota</taxon>
        <taxon>Metazoa</taxon>
        <taxon>Ecdysozoa</taxon>
        <taxon>Arthropoda</taxon>
        <taxon>Hexapoda</taxon>
        <taxon>Collembola</taxon>
        <taxon>Entomobryomorpha</taxon>
        <taxon>Isotomoidea</taxon>
        <taxon>Isotomidae</taxon>
        <taxon>Proisotominae</taxon>
        <taxon>Folsomia</taxon>
    </lineage>
</organism>
<feature type="transmembrane region" description="Helical" evidence="1">
    <location>
        <begin position="61"/>
        <end position="79"/>
    </location>
</feature>
<comment type="caution">
    <text evidence="2">The sequence shown here is derived from an EMBL/GenBank/DDBJ whole genome shotgun (WGS) entry which is preliminary data.</text>
</comment>
<dbReference type="Proteomes" id="UP000198287">
    <property type="component" value="Unassembled WGS sequence"/>
</dbReference>
<dbReference type="AlphaFoldDB" id="A0A226DCT5"/>
<accession>A0A226DCT5</accession>
<gene>
    <name evidence="2" type="ORF">Fcan01_22892</name>
</gene>
<keyword evidence="1" id="KW-1133">Transmembrane helix</keyword>
<evidence type="ECO:0000313" key="3">
    <source>
        <dbReference type="Proteomes" id="UP000198287"/>
    </source>
</evidence>
<feature type="transmembrane region" description="Helical" evidence="1">
    <location>
        <begin position="307"/>
        <end position="330"/>
    </location>
</feature>
<feature type="transmembrane region" description="Helical" evidence="1">
    <location>
        <begin position="275"/>
        <end position="295"/>
    </location>
</feature>
<feature type="transmembrane region" description="Helical" evidence="1">
    <location>
        <begin position="91"/>
        <end position="112"/>
    </location>
</feature>
<feature type="transmembrane region" description="Helical" evidence="1">
    <location>
        <begin position="146"/>
        <end position="169"/>
    </location>
</feature>
<keyword evidence="1" id="KW-0472">Membrane</keyword>
<keyword evidence="1" id="KW-0812">Transmembrane</keyword>
<sequence length="401" mass="44744">MVIPHPNYTFTSDMFHSTFLPFMEIHLRICQRLKCIPFVFDKIQKRIRRSTSVRQIRTSQAQNIVSMLYVSGMFVNLAIGPLSQIEKFMGFPFLMIFLCATIVSWNVGLHIAPAQIVNSFLALEDYFDQMGLPQPPLSLGGKIMKMFIPFIEVSIASVAFLIPVILTVMPCMPPFILSMMPNCKSTMASGSSWGLVGLVVHIAETWVALNILYAGSLWIFYILFVGTTCLTNYLDILGCKVRQIVTGHDKHGCILLYRCIQILEKSYNAAMMHGLLPAMMFCSPAVQVVGLFVCISFRDELENPEFLVFPLMVVNAAINNIVTFTMAAAVQNASFKGLLAIRQKATKPQRQPTVSRELKSCSLMKIRVGEGSCLDRGTPLVIQTFCINQTVSLAVLRSSKV</sequence>
<dbReference type="EMBL" id="LNIX01000026">
    <property type="protein sequence ID" value="OXA42517.1"/>
    <property type="molecule type" value="Genomic_DNA"/>
</dbReference>
<proteinExistence type="predicted"/>
<protein>
    <submittedName>
        <fullName evidence="2">Uncharacterized protein</fullName>
    </submittedName>
</protein>
<name>A0A226DCT5_FOLCA</name>
<reference evidence="2 3" key="1">
    <citation type="submission" date="2015-12" db="EMBL/GenBank/DDBJ databases">
        <title>The genome of Folsomia candida.</title>
        <authorList>
            <person name="Faddeeva A."/>
            <person name="Derks M.F."/>
            <person name="Anvar Y."/>
            <person name="Smit S."/>
            <person name="Van Straalen N."/>
            <person name="Roelofs D."/>
        </authorList>
    </citation>
    <scope>NUCLEOTIDE SEQUENCE [LARGE SCALE GENOMIC DNA]</scope>
    <source>
        <strain evidence="2 3">VU population</strain>
        <tissue evidence="2">Whole body</tissue>
    </source>
</reference>
<evidence type="ECO:0000313" key="2">
    <source>
        <dbReference type="EMBL" id="OXA42517.1"/>
    </source>
</evidence>
<keyword evidence="3" id="KW-1185">Reference proteome</keyword>